<dbReference type="PANTHER" id="PTHR45642">
    <property type="entry name" value="GDSL ESTERASE/LIPASE EXL3"/>
    <property type="match status" value="1"/>
</dbReference>
<dbReference type="InterPro" id="IPR050592">
    <property type="entry name" value="GDSL_lipolytic_enzyme"/>
</dbReference>
<accession>A0A4Y7K316</accession>
<reference evidence="3 4" key="1">
    <citation type="journal article" date="2018" name="Science">
        <title>The opium poppy genome and morphinan production.</title>
        <authorList>
            <person name="Guo L."/>
            <person name="Winzer T."/>
            <person name="Yang X."/>
            <person name="Li Y."/>
            <person name="Ning Z."/>
            <person name="He Z."/>
            <person name="Teodor R."/>
            <person name="Lu Y."/>
            <person name="Bowser T.A."/>
            <person name="Graham I.A."/>
            <person name="Ye K."/>
        </authorList>
    </citation>
    <scope>NUCLEOTIDE SEQUENCE [LARGE SCALE GENOMIC DNA]</scope>
    <source>
        <strain evidence="4">cv. HN1</strain>
        <tissue evidence="3">Leaves</tissue>
    </source>
</reference>
<dbReference type="PANTHER" id="PTHR45642:SF95">
    <property type="entry name" value="GDSL-LIKE LIPASE_ACYLHYDROLASE FAMILY PROTEIN, EXPRESSED"/>
    <property type="match status" value="1"/>
</dbReference>
<dbReference type="EMBL" id="CM010720">
    <property type="protein sequence ID" value="RZC66742.1"/>
    <property type="molecule type" value="Genomic_DNA"/>
</dbReference>
<feature type="signal peptide" evidence="2">
    <location>
        <begin position="1"/>
        <end position="27"/>
    </location>
</feature>
<dbReference type="OrthoDB" id="1600564at2759"/>
<evidence type="ECO:0000313" key="3">
    <source>
        <dbReference type="EMBL" id="RZC66742.1"/>
    </source>
</evidence>
<proteinExistence type="inferred from homology"/>
<evidence type="ECO:0000256" key="2">
    <source>
        <dbReference type="SAM" id="SignalP"/>
    </source>
</evidence>
<dbReference type="CDD" id="cd01837">
    <property type="entry name" value="SGNH_plant_lipase_like"/>
    <property type="match status" value="1"/>
</dbReference>
<sequence length="369" mass="40154">MASFSSAANIIFCSILLFCILVQLVQITAIKLPPNVRVPAVLVFGDSIVDLGNNNHIHSVVKANYSPYGRDFMGGTPSGRFSNGLIPSDLIVKAFGIKDVLPAYLDPSLGPNDLLTGVSFASGGAGYDPLTAKIVSVIGLARQMELFEEYLAKIKAVGGEEKTKSIISESVYLVVAGSDDLANTYFTPQLRSNYDVPAYADLMVQGATNLLQELYDMGARRFAVISAPPIGCVPSQRALGGGEERHCAKSYNQAAQMFNSKLSSSIDNLNANKFEHGRAVYVDIYNPLQDVINRPRHYGFEEASKGCCGTGLIESVILCNDLNPFTCDDPSKYVFWDSYHPTERAYQSLFGPIIKKYLNEFFCNSGTVC</sequence>
<dbReference type="STRING" id="3469.A0A4Y7K316"/>
<dbReference type="InterPro" id="IPR036514">
    <property type="entry name" value="SGNH_hydro_sf"/>
</dbReference>
<organism evidence="3 4">
    <name type="scientific">Papaver somniferum</name>
    <name type="common">Opium poppy</name>
    <dbReference type="NCBI Taxonomy" id="3469"/>
    <lineage>
        <taxon>Eukaryota</taxon>
        <taxon>Viridiplantae</taxon>
        <taxon>Streptophyta</taxon>
        <taxon>Embryophyta</taxon>
        <taxon>Tracheophyta</taxon>
        <taxon>Spermatophyta</taxon>
        <taxon>Magnoliopsida</taxon>
        <taxon>Ranunculales</taxon>
        <taxon>Papaveraceae</taxon>
        <taxon>Papaveroideae</taxon>
        <taxon>Papaver</taxon>
    </lineage>
</organism>
<protein>
    <recommendedName>
        <fullName evidence="5">GDSL esterase/lipase EXL3</fullName>
    </recommendedName>
</protein>
<keyword evidence="2" id="KW-0732">Signal</keyword>
<evidence type="ECO:0000313" key="4">
    <source>
        <dbReference type="Proteomes" id="UP000316621"/>
    </source>
</evidence>
<name>A0A4Y7K316_PAPSO</name>
<dbReference type="AlphaFoldDB" id="A0A4Y7K316"/>
<keyword evidence="4" id="KW-1185">Reference proteome</keyword>
<dbReference type="Gramene" id="RZC66742">
    <property type="protein sequence ID" value="RZC66742"/>
    <property type="gene ID" value="C5167_010441"/>
</dbReference>
<evidence type="ECO:0008006" key="5">
    <source>
        <dbReference type="Google" id="ProtNLM"/>
    </source>
</evidence>
<dbReference type="GO" id="GO:0016788">
    <property type="term" value="F:hydrolase activity, acting on ester bonds"/>
    <property type="evidence" value="ECO:0007669"/>
    <property type="project" value="InterPro"/>
</dbReference>
<dbReference type="Gene3D" id="3.40.50.1110">
    <property type="entry name" value="SGNH hydrolase"/>
    <property type="match status" value="1"/>
</dbReference>
<comment type="similarity">
    <text evidence="1">Belongs to the 'GDSL' lipolytic enzyme family.</text>
</comment>
<dbReference type="InterPro" id="IPR001087">
    <property type="entry name" value="GDSL"/>
</dbReference>
<dbReference type="FunFam" id="3.40.50.1110:FF:000003">
    <property type="entry name" value="GDSL esterase/lipase APG"/>
    <property type="match status" value="1"/>
</dbReference>
<dbReference type="Proteomes" id="UP000316621">
    <property type="component" value="Chromosome 6"/>
</dbReference>
<dbReference type="InterPro" id="IPR035669">
    <property type="entry name" value="SGNH_plant_lipase-like"/>
</dbReference>
<evidence type="ECO:0000256" key="1">
    <source>
        <dbReference type="ARBA" id="ARBA00008668"/>
    </source>
</evidence>
<gene>
    <name evidence="3" type="ORF">C5167_010441</name>
</gene>
<dbReference type="OMA" id="QKQYDID"/>
<feature type="chain" id="PRO_5021339545" description="GDSL esterase/lipase EXL3" evidence="2">
    <location>
        <begin position="28"/>
        <end position="369"/>
    </location>
</feature>
<dbReference type="Pfam" id="PF00657">
    <property type="entry name" value="Lipase_GDSL"/>
    <property type="match status" value="1"/>
</dbReference>
<dbReference type="SUPFAM" id="SSF52266">
    <property type="entry name" value="SGNH hydrolase"/>
    <property type="match status" value="1"/>
</dbReference>